<dbReference type="EMBL" id="BAAAEN010000002">
    <property type="protein sequence ID" value="GAA0492444.1"/>
    <property type="molecule type" value="Genomic_DNA"/>
</dbReference>
<dbReference type="Proteomes" id="UP001501706">
    <property type="component" value="Unassembled WGS sequence"/>
</dbReference>
<organism evidence="1 2">
    <name type="scientific">Pigmentiphaga daeguensis</name>
    <dbReference type="NCBI Taxonomy" id="414049"/>
    <lineage>
        <taxon>Bacteria</taxon>
        <taxon>Pseudomonadati</taxon>
        <taxon>Pseudomonadota</taxon>
        <taxon>Betaproteobacteria</taxon>
        <taxon>Burkholderiales</taxon>
        <taxon>Alcaligenaceae</taxon>
        <taxon>Pigmentiphaga</taxon>
    </lineage>
</organism>
<sequence>MSAYIYCEDEGGRVSCSELPEASKGNTALMVNPAATAEVIIDAALARVRRLDHLTALFDFLTPDALSNVPDDVFGDYLRALNRTSVEAATLLEVALERQPFPAEHSEATE</sequence>
<comment type="caution">
    <text evidence="1">The sequence shown here is derived from an EMBL/GenBank/DDBJ whole genome shotgun (WGS) entry which is preliminary data.</text>
</comment>
<protein>
    <submittedName>
        <fullName evidence="1">Uncharacterized protein</fullName>
    </submittedName>
</protein>
<accession>A0ABN1B8Q0</accession>
<gene>
    <name evidence="1" type="ORF">GCM10009097_05150</name>
</gene>
<reference evidence="1 2" key="1">
    <citation type="journal article" date="2019" name="Int. J. Syst. Evol. Microbiol.">
        <title>The Global Catalogue of Microorganisms (GCM) 10K type strain sequencing project: providing services to taxonomists for standard genome sequencing and annotation.</title>
        <authorList>
            <consortium name="The Broad Institute Genomics Platform"/>
            <consortium name="The Broad Institute Genome Sequencing Center for Infectious Disease"/>
            <person name="Wu L."/>
            <person name="Ma J."/>
        </authorList>
    </citation>
    <scope>NUCLEOTIDE SEQUENCE [LARGE SCALE GENOMIC DNA]</scope>
    <source>
        <strain evidence="1 2">JCM 14330</strain>
    </source>
</reference>
<evidence type="ECO:0000313" key="2">
    <source>
        <dbReference type="Proteomes" id="UP001501706"/>
    </source>
</evidence>
<evidence type="ECO:0000313" key="1">
    <source>
        <dbReference type="EMBL" id="GAA0492444.1"/>
    </source>
</evidence>
<proteinExistence type="predicted"/>
<name>A0ABN1B8Q0_9BURK</name>
<keyword evidence="2" id="KW-1185">Reference proteome</keyword>
<dbReference type="RefSeq" id="WP_343927080.1">
    <property type="nucleotide sequence ID" value="NZ_BAAAEN010000002.1"/>
</dbReference>